<dbReference type="PANTHER" id="PTHR35174:SF3">
    <property type="entry name" value="BLL7171 PROTEIN"/>
    <property type="match status" value="1"/>
</dbReference>
<dbReference type="PANTHER" id="PTHR35174">
    <property type="entry name" value="BLL7171 PROTEIN-RELATED"/>
    <property type="match status" value="1"/>
</dbReference>
<reference evidence="4" key="1">
    <citation type="journal article" date="2019" name="Int. J. Syst. Evol. Microbiol.">
        <title>The Global Catalogue of Microorganisms (GCM) 10K type strain sequencing project: providing services to taxonomists for standard genome sequencing and annotation.</title>
        <authorList>
            <consortium name="The Broad Institute Genomics Platform"/>
            <consortium name="The Broad Institute Genome Sequencing Center for Infectious Disease"/>
            <person name="Wu L."/>
            <person name="Ma J."/>
        </authorList>
    </citation>
    <scope>NUCLEOTIDE SEQUENCE [LARGE SCALE GENOMIC DNA]</scope>
    <source>
        <strain evidence="4">DFY28</strain>
    </source>
</reference>
<dbReference type="InterPro" id="IPR005545">
    <property type="entry name" value="YCII"/>
</dbReference>
<dbReference type="Pfam" id="PF03795">
    <property type="entry name" value="YCII"/>
    <property type="match status" value="1"/>
</dbReference>
<dbReference type="Proteomes" id="UP001597237">
    <property type="component" value="Unassembled WGS sequence"/>
</dbReference>
<dbReference type="SUPFAM" id="SSF54909">
    <property type="entry name" value="Dimeric alpha+beta barrel"/>
    <property type="match status" value="1"/>
</dbReference>
<feature type="domain" description="YCII-related" evidence="2">
    <location>
        <begin position="1"/>
        <end position="113"/>
    </location>
</feature>
<dbReference type="Gene3D" id="3.30.70.1060">
    <property type="entry name" value="Dimeric alpha+beta barrel"/>
    <property type="match status" value="1"/>
</dbReference>
<proteinExistence type="inferred from homology"/>
<protein>
    <submittedName>
        <fullName evidence="3">YciI family protein</fullName>
    </submittedName>
</protein>
<dbReference type="InterPro" id="IPR011008">
    <property type="entry name" value="Dimeric_a/b-barrel"/>
</dbReference>
<dbReference type="RefSeq" id="WP_377282731.1">
    <property type="nucleotide sequence ID" value="NZ_JBHRSI010000008.1"/>
</dbReference>
<organism evidence="3 4">
    <name type="scientific">Phenylobacterium terrae</name>
    <dbReference type="NCBI Taxonomy" id="2665495"/>
    <lineage>
        <taxon>Bacteria</taxon>
        <taxon>Pseudomonadati</taxon>
        <taxon>Pseudomonadota</taxon>
        <taxon>Alphaproteobacteria</taxon>
        <taxon>Caulobacterales</taxon>
        <taxon>Caulobacteraceae</taxon>
        <taxon>Phenylobacterium</taxon>
    </lineage>
</organism>
<comment type="similarity">
    <text evidence="1">Belongs to the YciI family.</text>
</comment>
<evidence type="ECO:0000256" key="1">
    <source>
        <dbReference type="ARBA" id="ARBA00007689"/>
    </source>
</evidence>
<accession>A0ABW4N220</accession>
<evidence type="ECO:0000313" key="4">
    <source>
        <dbReference type="Proteomes" id="UP001597237"/>
    </source>
</evidence>
<comment type="caution">
    <text evidence="3">The sequence shown here is derived from an EMBL/GenBank/DDBJ whole genome shotgun (WGS) entry which is preliminary data.</text>
</comment>
<dbReference type="EMBL" id="JBHUEY010000001">
    <property type="protein sequence ID" value="MFD1784081.1"/>
    <property type="molecule type" value="Genomic_DNA"/>
</dbReference>
<gene>
    <name evidence="3" type="ORF">ACFSC0_11800</name>
</gene>
<keyword evidence="4" id="KW-1185">Reference proteome</keyword>
<name>A0ABW4N220_9CAUL</name>
<evidence type="ECO:0000313" key="3">
    <source>
        <dbReference type="EMBL" id="MFD1784081.1"/>
    </source>
</evidence>
<sequence length="118" mass="12924">MKYMLLIYEPEGAYQGEAGQKALMEVVAKHRKLGEELRAKNVVYGGAPLEPSSTATTVCTGTDGAQTLHDGPFAETREHLGGYYELDVKDLDEALYWARKIPVTPGGKVEVRPHANYG</sequence>
<evidence type="ECO:0000259" key="2">
    <source>
        <dbReference type="Pfam" id="PF03795"/>
    </source>
</evidence>